<dbReference type="AlphaFoldDB" id="A0A8J2R9X0"/>
<dbReference type="InterPro" id="IPR048365">
    <property type="entry name" value="TNP-like_RNaseH_N"/>
</dbReference>
<evidence type="ECO:0000313" key="2">
    <source>
        <dbReference type="EMBL" id="CAH0098454.1"/>
    </source>
</evidence>
<evidence type="ECO:0000313" key="3">
    <source>
        <dbReference type="Proteomes" id="UP000789390"/>
    </source>
</evidence>
<name>A0A8J2R9X0_9CRUS</name>
<dbReference type="Pfam" id="PF21787">
    <property type="entry name" value="TNP-like_RNaseH_N"/>
    <property type="match status" value="1"/>
</dbReference>
<protein>
    <recommendedName>
        <fullName evidence="1">Transposable element P transposase-like RNase H domain-containing protein</fullName>
    </recommendedName>
</protein>
<dbReference type="Gene3D" id="3.30.420.10">
    <property type="entry name" value="Ribonuclease H-like superfamily/Ribonuclease H"/>
    <property type="match status" value="1"/>
</dbReference>
<keyword evidence="3" id="KW-1185">Reference proteome</keyword>
<accession>A0A8J2R9X0</accession>
<sequence length="410" mass="47037">MVWPPQSPDLNPIEAIWDYVDVRLKKSIRTSKEHMWNNIQYVWNNIPKKTENSETKDCENYRLLKSALETISDMESDIEKLKASSFTETIKHLSPQVIVREFINKGKAVLKGKSTRAHGMRYDDAFVMQCLLLKMKSNRAYRYILEEGMLALPSVSTIRRVLSSSDCVFGFNSLALESIKKALHGLPVAERWGSLMWDEIKIKKDLTWNSKNLEWHGVVDFGRELKSKIQDGIADHALVFMFRPYKHSWIQPIACFATKGAASGKVLFELILCERWCPDLATTTTLRGMRIVIHSAMQLTKDMLDNGYSYVLPGKWNQDPVERFFGIVRSIDDCPTAHSWLHIFRILSLYNPCKNAVCIGNVDNEDKLSVLVAYKKCLVNKFKESEDSAREVCNGVSGKTNRFHQTVFDL</sequence>
<dbReference type="InterPro" id="IPR036397">
    <property type="entry name" value="RNaseH_sf"/>
</dbReference>
<gene>
    <name evidence="2" type="ORF">DGAL_LOCUS532</name>
</gene>
<comment type="caution">
    <text evidence="2">The sequence shown here is derived from an EMBL/GenBank/DDBJ whole genome shotgun (WGS) entry which is preliminary data.</text>
</comment>
<dbReference type="EMBL" id="CAKKLH010000002">
    <property type="protein sequence ID" value="CAH0098454.1"/>
    <property type="molecule type" value="Genomic_DNA"/>
</dbReference>
<dbReference type="GO" id="GO:0003676">
    <property type="term" value="F:nucleic acid binding"/>
    <property type="evidence" value="ECO:0007669"/>
    <property type="project" value="InterPro"/>
</dbReference>
<organism evidence="2 3">
    <name type="scientific">Daphnia galeata</name>
    <dbReference type="NCBI Taxonomy" id="27404"/>
    <lineage>
        <taxon>Eukaryota</taxon>
        <taxon>Metazoa</taxon>
        <taxon>Ecdysozoa</taxon>
        <taxon>Arthropoda</taxon>
        <taxon>Crustacea</taxon>
        <taxon>Branchiopoda</taxon>
        <taxon>Diplostraca</taxon>
        <taxon>Cladocera</taxon>
        <taxon>Anomopoda</taxon>
        <taxon>Daphniidae</taxon>
        <taxon>Daphnia</taxon>
    </lineage>
</organism>
<evidence type="ECO:0000259" key="1">
    <source>
        <dbReference type="Pfam" id="PF21787"/>
    </source>
</evidence>
<feature type="domain" description="Transposable element P transposase-like RNase H" evidence="1">
    <location>
        <begin position="169"/>
        <end position="271"/>
    </location>
</feature>
<dbReference type="Proteomes" id="UP000789390">
    <property type="component" value="Unassembled WGS sequence"/>
</dbReference>
<dbReference type="OrthoDB" id="7695767at2759"/>
<reference evidence="2" key="1">
    <citation type="submission" date="2021-11" db="EMBL/GenBank/DDBJ databases">
        <authorList>
            <person name="Schell T."/>
        </authorList>
    </citation>
    <scope>NUCLEOTIDE SEQUENCE</scope>
    <source>
        <strain evidence="2">M5</strain>
    </source>
</reference>
<proteinExistence type="predicted"/>